<keyword evidence="2" id="KW-0804">Transcription</keyword>
<keyword evidence="5" id="KW-1185">Reference proteome</keyword>
<dbReference type="PROSITE" id="PS01124">
    <property type="entry name" value="HTH_ARAC_FAMILY_2"/>
    <property type="match status" value="1"/>
</dbReference>
<dbReference type="GO" id="GO:0003700">
    <property type="term" value="F:DNA-binding transcription factor activity"/>
    <property type="evidence" value="ECO:0007669"/>
    <property type="project" value="InterPro"/>
</dbReference>
<dbReference type="EMBL" id="QJSX01000007">
    <property type="protein sequence ID" value="PYE53822.1"/>
    <property type="molecule type" value="Genomic_DNA"/>
</dbReference>
<dbReference type="InterPro" id="IPR018060">
    <property type="entry name" value="HTH_AraC"/>
</dbReference>
<feature type="domain" description="HTH araC/xylS-type" evidence="3">
    <location>
        <begin position="233"/>
        <end position="331"/>
    </location>
</feature>
<evidence type="ECO:0000256" key="2">
    <source>
        <dbReference type="ARBA" id="ARBA00023163"/>
    </source>
</evidence>
<sequence>MTDSLGFSNPPSDGSRPPRRVLVLVLPQVNVLDLGGPVQVFETAARFGAPYALEFHAFTTNVLSAQGLPLGSFTLPPTPCQDDLVLVPGPRVSTPAPGQPLYDPRVLTWLREAYRQGAEVASICSGAVALGEAGLLDGRRCTTHWSMIDLMRERYPDAHVQDGVLFTHDGRITTSAGIASGIDMALALIEREHGPQLTAKVARYLVVYLRRDASHGQGSVYLDHRTHLHPGVHRVQDHLAQHPTERSTLDALAGIARMSARGLTKAFRQHTGLTPFEYQQKLRLELAAQLMHDPRLTLEAIAARSGFDDPRHFRRVWRDHHGTSPSEARVASVRPS</sequence>
<dbReference type="PANTHER" id="PTHR43130">
    <property type="entry name" value="ARAC-FAMILY TRANSCRIPTIONAL REGULATOR"/>
    <property type="match status" value="1"/>
</dbReference>
<dbReference type="SUPFAM" id="SSF52317">
    <property type="entry name" value="Class I glutamine amidotransferase-like"/>
    <property type="match status" value="1"/>
</dbReference>
<dbReference type="Gene3D" id="3.40.50.880">
    <property type="match status" value="1"/>
</dbReference>
<keyword evidence="1" id="KW-0805">Transcription regulation</keyword>
<dbReference type="Pfam" id="PF12833">
    <property type="entry name" value="HTH_18"/>
    <property type="match status" value="1"/>
</dbReference>
<evidence type="ECO:0000259" key="3">
    <source>
        <dbReference type="PROSITE" id="PS01124"/>
    </source>
</evidence>
<name>A0A318S9R5_9DEIO</name>
<reference evidence="4 5" key="1">
    <citation type="submission" date="2018-06" db="EMBL/GenBank/DDBJ databases">
        <title>Genomic Encyclopedia of Type Strains, Phase IV (KMG-IV): sequencing the most valuable type-strain genomes for metagenomic binning, comparative biology and taxonomic classification.</title>
        <authorList>
            <person name="Goeker M."/>
        </authorList>
    </citation>
    <scope>NUCLEOTIDE SEQUENCE [LARGE SCALE GENOMIC DNA]</scope>
    <source>
        <strain evidence="4 5">DSM 18048</strain>
    </source>
</reference>
<dbReference type="InterPro" id="IPR002818">
    <property type="entry name" value="DJ-1/PfpI"/>
</dbReference>
<accession>A0A318S9R5</accession>
<dbReference type="InterPro" id="IPR052158">
    <property type="entry name" value="INH-QAR"/>
</dbReference>
<protein>
    <submittedName>
        <fullName evidence="4">AraC family transcriptional regulator with amidase-like domain</fullName>
    </submittedName>
</protein>
<comment type="caution">
    <text evidence="4">The sequence shown here is derived from an EMBL/GenBank/DDBJ whole genome shotgun (WGS) entry which is preliminary data.</text>
</comment>
<dbReference type="Pfam" id="PF01965">
    <property type="entry name" value="DJ-1_PfpI"/>
    <property type="match status" value="1"/>
</dbReference>
<dbReference type="PANTHER" id="PTHR43130:SF3">
    <property type="entry name" value="HTH-TYPE TRANSCRIPTIONAL REGULATOR RV1931C"/>
    <property type="match status" value="1"/>
</dbReference>
<dbReference type="GO" id="GO:0043565">
    <property type="term" value="F:sequence-specific DNA binding"/>
    <property type="evidence" value="ECO:0007669"/>
    <property type="project" value="InterPro"/>
</dbReference>
<proteinExistence type="predicted"/>
<dbReference type="AlphaFoldDB" id="A0A318S9R5"/>
<gene>
    <name evidence="4" type="ORF">DES52_10780</name>
</gene>
<evidence type="ECO:0000256" key="1">
    <source>
        <dbReference type="ARBA" id="ARBA00023015"/>
    </source>
</evidence>
<dbReference type="SMART" id="SM00342">
    <property type="entry name" value="HTH_ARAC"/>
    <property type="match status" value="1"/>
</dbReference>
<dbReference type="RefSeq" id="WP_110886729.1">
    <property type="nucleotide sequence ID" value="NZ_QJSX01000007.1"/>
</dbReference>
<dbReference type="SUPFAM" id="SSF46689">
    <property type="entry name" value="Homeodomain-like"/>
    <property type="match status" value="2"/>
</dbReference>
<dbReference type="InterPro" id="IPR029062">
    <property type="entry name" value="Class_I_gatase-like"/>
</dbReference>
<organism evidence="4 5">
    <name type="scientific">Deinococcus yavapaiensis KR-236</name>
    <dbReference type="NCBI Taxonomy" id="694435"/>
    <lineage>
        <taxon>Bacteria</taxon>
        <taxon>Thermotogati</taxon>
        <taxon>Deinococcota</taxon>
        <taxon>Deinococci</taxon>
        <taxon>Deinococcales</taxon>
        <taxon>Deinococcaceae</taxon>
        <taxon>Deinococcus</taxon>
    </lineage>
</organism>
<dbReference type="OrthoDB" id="6382410at2"/>
<dbReference type="CDD" id="cd03137">
    <property type="entry name" value="GATase1_AraC_1"/>
    <property type="match status" value="1"/>
</dbReference>
<dbReference type="Gene3D" id="1.10.10.60">
    <property type="entry name" value="Homeodomain-like"/>
    <property type="match status" value="2"/>
</dbReference>
<evidence type="ECO:0000313" key="5">
    <source>
        <dbReference type="Proteomes" id="UP000248326"/>
    </source>
</evidence>
<evidence type="ECO:0000313" key="4">
    <source>
        <dbReference type="EMBL" id="PYE53822.1"/>
    </source>
</evidence>
<dbReference type="Proteomes" id="UP000248326">
    <property type="component" value="Unassembled WGS sequence"/>
</dbReference>
<dbReference type="InterPro" id="IPR009057">
    <property type="entry name" value="Homeodomain-like_sf"/>
</dbReference>